<dbReference type="EMBL" id="CP158367">
    <property type="protein sequence ID" value="XBX76363.1"/>
    <property type="molecule type" value="Genomic_DNA"/>
</dbReference>
<feature type="transmembrane region" description="Helical" evidence="1">
    <location>
        <begin position="263"/>
        <end position="281"/>
    </location>
</feature>
<organism evidence="2">
    <name type="scientific">Proteinivorax tanatarense</name>
    <dbReference type="NCBI Taxonomy" id="1260629"/>
    <lineage>
        <taxon>Bacteria</taxon>
        <taxon>Bacillati</taxon>
        <taxon>Bacillota</taxon>
        <taxon>Clostridia</taxon>
        <taxon>Eubacteriales</taxon>
        <taxon>Proteinivoracaceae</taxon>
        <taxon>Proteinivorax</taxon>
    </lineage>
</organism>
<dbReference type="Pfam" id="PF13687">
    <property type="entry name" value="DUF4153"/>
    <property type="match status" value="1"/>
</dbReference>
<keyword evidence="1" id="KW-0472">Membrane</keyword>
<feature type="transmembrane region" description="Helical" evidence="1">
    <location>
        <begin position="125"/>
        <end position="144"/>
    </location>
</feature>
<dbReference type="RefSeq" id="WP_350345099.1">
    <property type="nucleotide sequence ID" value="NZ_CP158367.1"/>
</dbReference>
<accession>A0AAU7VRU5</accession>
<feature type="transmembrane region" description="Helical" evidence="1">
    <location>
        <begin position="164"/>
        <end position="186"/>
    </location>
</feature>
<protein>
    <submittedName>
        <fullName evidence="2">DUF4153 domain-containing protein</fullName>
    </submittedName>
</protein>
<feature type="transmembrane region" description="Helical" evidence="1">
    <location>
        <begin position="287"/>
        <end position="309"/>
    </location>
</feature>
<gene>
    <name evidence="2" type="ORF">PRVXT_000620</name>
</gene>
<feature type="transmembrane region" description="Helical" evidence="1">
    <location>
        <begin position="88"/>
        <end position="113"/>
    </location>
</feature>
<keyword evidence="1" id="KW-0812">Transmembrane</keyword>
<feature type="transmembrane region" description="Helical" evidence="1">
    <location>
        <begin position="232"/>
        <end position="251"/>
    </location>
</feature>
<feature type="transmembrane region" description="Helical" evidence="1">
    <location>
        <begin position="198"/>
        <end position="220"/>
    </location>
</feature>
<feature type="transmembrane region" description="Helical" evidence="1">
    <location>
        <begin position="27"/>
        <end position="46"/>
    </location>
</feature>
<name>A0AAU7VRU5_9FIRM</name>
<reference evidence="2" key="1">
    <citation type="journal article" date="2013" name="Extremophiles">
        <title>Proteinivorax tanatarense gen. nov., sp. nov., an anaerobic, haloalkaliphilic, proteolytic bacterium isolated from a decaying algal bloom, and proposal of Proteinivoraceae fam. nov.</title>
        <authorList>
            <person name="Kevbrin V."/>
            <person name="Boltyanskaya Y."/>
            <person name="Zhilina T."/>
            <person name="Kolganova T."/>
            <person name="Lavrentjeva E."/>
            <person name="Kuznetsov B."/>
        </authorList>
    </citation>
    <scope>NUCLEOTIDE SEQUENCE</scope>
    <source>
        <strain evidence="2">Z-910T</strain>
    </source>
</reference>
<dbReference type="AlphaFoldDB" id="A0AAU7VRU5"/>
<evidence type="ECO:0000313" key="2">
    <source>
        <dbReference type="EMBL" id="XBX76363.1"/>
    </source>
</evidence>
<proteinExistence type="predicted"/>
<sequence>MTFGLGVPISLSAQVLCEKIQLKTPKVKTVVSSLLLLLLLPFLIFLLKDITMLTVTRYAALFLAFTLAFTFIPFFFKLPKYELYVIRLFTSFFITYLYSMILFMGVSALLLTINLLFSINISSKAYLDIWLIVVGIFAPVFFLADIPKKHQKLTVKDYPKVISVLLRYILTPLIAAYTLILYIYFVNILLARELPQGVVANLVLWYLLLATIVLLVISPLKKTSRWTTMFKIYLPKLSLPLLVMMLVSMYIRISAYGFTERRYFALVAGLWLLGIMLYHIFSSHKRSIVIPISLALIAILSVIGPWSAYSTSISSQNTRFERLLTEHDMLRNGEIQPQNELSVEDRYKLSSIIVYFDRNHDLKKLDYLPDGFNIKDTKEVFGFELQRGPYDHFRQRREYFRIRLSKDELIDIKQYQHFGHFTLNNHNSAELKIGDFTVSSSDEKSELYILKNEEAIYVKDIGSIAKDIYKQHQGSEVLSLPKMTYTDDDQNISIKFVFTNIYGFGEEESNSIEVESMEFYLFFSYK</sequence>
<reference evidence="2" key="2">
    <citation type="submission" date="2024-06" db="EMBL/GenBank/DDBJ databases">
        <authorList>
            <person name="Petrova K.O."/>
            <person name="Toshchakov S.V."/>
            <person name="Boltjanskaja Y.V."/>
            <person name="Kevbrin V."/>
        </authorList>
    </citation>
    <scope>NUCLEOTIDE SEQUENCE</scope>
    <source>
        <strain evidence="2">Z-910T</strain>
    </source>
</reference>
<keyword evidence="1" id="KW-1133">Transmembrane helix</keyword>
<feature type="transmembrane region" description="Helical" evidence="1">
    <location>
        <begin position="58"/>
        <end position="76"/>
    </location>
</feature>
<dbReference type="InterPro" id="IPR025291">
    <property type="entry name" value="DUF4153"/>
</dbReference>
<evidence type="ECO:0000256" key="1">
    <source>
        <dbReference type="SAM" id="Phobius"/>
    </source>
</evidence>